<dbReference type="KEGG" id="rah:Rahaq_2534"/>
<gene>
    <name evidence="1" type="ordered locus">Rahaq_2534</name>
</gene>
<evidence type="ECO:0008006" key="3">
    <source>
        <dbReference type="Google" id="ProtNLM"/>
    </source>
</evidence>
<dbReference type="EMBL" id="CP002505">
    <property type="protein sequence ID" value="ADW74141.1"/>
    <property type="molecule type" value="Genomic_DNA"/>
</dbReference>
<dbReference type="eggNOG" id="ENOG502ZCAB">
    <property type="taxonomic scope" value="Bacteria"/>
</dbReference>
<reference evidence="1 2" key="2">
    <citation type="journal article" date="2012" name="J. Bacteriol.">
        <title>Complete Genome Sequence of Rahnella sp. Strain Y9602, a Gammaproteobacterium Isolate from Metal- and Radionuclide-Contaminated Soil.</title>
        <authorList>
            <person name="Martinez R.J."/>
            <person name="Bruce D."/>
            <person name="Detter C."/>
            <person name="Goodwin L.A."/>
            <person name="Han J."/>
            <person name="Han C.S."/>
            <person name="Held B."/>
            <person name="Land M.L."/>
            <person name="Mikhailova N."/>
            <person name="Nolan M."/>
            <person name="Pennacchio L."/>
            <person name="Pitluck S."/>
            <person name="Tapia R."/>
            <person name="Woyke T."/>
            <person name="Sobecky P.A."/>
        </authorList>
    </citation>
    <scope>NUCLEOTIDE SEQUENCE [LARGE SCALE GENOMIC DNA]</scope>
    <source>
        <strain evidence="1 2">Y9602</strain>
    </source>
</reference>
<protein>
    <recommendedName>
        <fullName evidence="3">P2 phage tail completion R family protein</fullName>
    </recommendedName>
</protein>
<sequence length="168" mass="19031">MSQLDALSTFVTQSMPARTFKGAGFSSYMDELSFIPAQRDLGLEQYRLAVIRYNAVLAWDRFPYRLYDPRNLAALLLVWLMESDRELFEEFGIDTELPDFDIDLVDEETAVVVITLPMVEALNLVKDDNGNIPLDGEQWRLADPTVWFASEAVVYGVDEQGVPIGSEK</sequence>
<dbReference type="Pfam" id="PF06891">
    <property type="entry name" value="P2_Phage_GpR"/>
    <property type="match status" value="1"/>
</dbReference>
<dbReference type="Proteomes" id="UP000007257">
    <property type="component" value="Chromosome"/>
</dbReference>
<dbReference type="RefSeq" id="WP_013575841.1">
    <property type="nucleotide sequence ID" value="NC_015061.1"/>
</dbReference>
<name>A0A0H3FAI0_RAHSY</name>
<dbReference type="HOGENOM" id="CLU_135548_0_0_6"/>
<evidence type="ECO:0000313" key="2">
    <source>
        <dbReference type="Proteomes" id="UP000007257"/>
    </source>
</evidence>
<organism evidence="1 2">
    <name type="scientific">Rahnella sp. (strain Y9602)</name>
    <dbReference type="NCBI Taxonomy" id="2703885"/>
    <lineage>
        <taxon>Bacteria</taxon>
        <taxon>Pseudomonadati</taxon>
        <taxon>Pseudomonadota</taxon>
        <taxon>Gammaproteobacteria</taxon>
        <taxon>Enterobacterales</taxon>
        <taxon>Yersiniaceae</taxon>
        <taxon>Rahnella</taxon>
    </lineage>
</organism>
<accession>A0A0H3FAI0</accession>
<proteinExistence type="predicted"/>
<dbReference type="InterPro" id="IPR009678">
    <property type="entry name" value="Phage_tail_completion_R"/>
</dbReference>
<dbReference type="AlphaFoldDB" id="A0A0H3FAI0"/>
<evidence type="ECO:0000313" key="1">
    <source>
        <dbReference type="EMBL" id="ADW74141.1"/>
    </source>
</evidence>
<reference evidence="2" key="1">
    <citation type="submission" date="2011-01" db="EMBL/GenBank/DDBJ databases">
        <title>Complete sequence of chromosome of Rahnella sp. Y9602.</title>
        <authorList>
            <consortium name="US DOE Joint Genome Institute"/>
            <person name="Lucas S."/>
            <person name="Copeland A."/>
            <person name="Lapidus A."/>
            <person name="Cheng J.-F."/>
            <person name="Goodwin L."/>
            <person name="Pitluck S."/>
            <person name="Lu M."/>
            <person name="Detter J.C."/>
            <person name="Han C."/>
            <person name="Tapia R."/>
            <person name="Land M."/>
            <person name="Hauser L."/>
            <person name="Kyrpides N."/>
            <person name="Ivanova N."/>
            <person name="Ovchinnikova G."/>
            <person name="Pagani I."/>
            <person name="Sobecky P.A."/>
            <person name="Martinez R.J."/>
            <person name="Woyke T."/>
        </authorList>
    </citation>
    <scope>NUCLEOTIDE SEQUENCE [LARGE SCALE GENOMIC DNA]</scope>
    <source>
        <strain evidence="2">Y9602</strain>
    </source>
</reference>
<dbReference type="OrthoDB" id="6429084at2"/>